<evidence type="ECO:0000313" key="4">
    <source>
        <dbReference type="EMBL" id="KTB04932.1"/>
    </source>
</evidence>
<dbReference type="VEuPathDB" id="FungiDB:B1J91_L04686g"/>
<dbReference type="AlphaFoldDB" id="A0A0W0ENM4"/>
<dbReference type="OMA" id="AFHSMMQ"/>
<sequence length="451" mass="52024">MSISKFGKRSFRNVASKLLRLSSLGEKSSEVVGKDGSAIIHATAPTAKPLYEIVRDLPRLFPRSLAESKRDYATFHSNVDLMQLELLRTLPFFERTGYNKRAYLRKTEIDSDGNYINELVIEPANVDPNKKRKRLIFVHGYGAGLGFYLKNYEHLPLLDDSWSIHAIDLPGYGFSSRMDFPFQFPRDDTSVVCDWFISRLRTLFEKRGFDKSDNIVMAHSMGAYLMAFYLNKYPDSVKKMVMCSPAGISRSQYSINNNITEDISSGKEEIKLKIKKVPWWYTKLWDRNISPFVLVRKTGILGSKITSGWTYRRFKPILLNKENNYEQFEKLHRYSFAIFNMKGSGEYLLSFVLECGGDPRSPLENSLFSSDANKFGIDNAGIKNSSCEWVWVYGANDWMDIHGAERVTKDFLMNNRKKSRVVTIPESGHHLYFDNYPMFNSLLIDEMKSLQ</sequence>
<dbReference type="OrthoDB" id="7457040at2759"/>
<dbReference type="PANTHER" id="PTHR42886">
    <property type="entry name" value="RE40534P-RELATED"/>
    <property type="match status" value="1"/>
</dbReference>
<reference evidence="4 5" key="1">
    <citation type="submission" date="2015-10" db="EMBL/GenBank/DDBJ databases">
        <title>Draft genomes sequences of Candida glabrata isolates 1A, 1B, 2A, 2B, 3A and 3B.</title>
        <authorList>
            <person name="Haavelsrud O.E."/>
            <person name="Gaustad P."/>
        </authorList>
    </citation>
    <scope>NUCLEOTIDE SEQUENCE [LARGE SCALE GENOMIC DNA]</scope>
    <source>
        <strain evidence="4">910700640</strain>
    </source>
</reference>
<dbReference type="EMBL" id="LLZZ01000115">
    <property type="protein sequence ID" value="KTB04932.1"/>
    <property type="molecule type" value="Genomic_DNA"/>
</dbReference>
<feature type="domain" description="AB hydrolase-1" evidence="2">
    <location>
        <begin position="134"/>
        <end position="435"/>
    </location>
</feature>
<dbReference type="GO" id="GO:0055088">
    <property type="term" value="P:lipid homeostasis"/>
    <property type="evidence" value="ECO:0007669"/>
    <property type="project" value="TreeGrafter"/>
</dbReference>
<comment type="caution">
    <text evidence="4">The sequence shown here is derived from an EMBL/GenBank/DDBJ whole genome shotgun (WGS) entry which is preliminary data.</text>
</comment>
<evidence type="ECO:0000313" key="3">
    <source>
        <dbReference type="EMBL" id="KTB01142.1"/>
    </source>
</evidence>
<dbReference type="GO" id="GO:0006654">
    <property type="term" value="P:phosphatidic acid biosynthetic process"/>
    <property type="evidence" value="ECO:0007669"/>
    <property type="project" value="TreeGrafter"/>
</dbReference>
<dbReference type="Gene3D" id="3.40.50.1820">
    <property type="entry name" value="alpha/beta hydrolase"/>
    <property type="match status" value="1"/>
</dbReference>
<dbReference type="VEuPathDB" id="FungiDB:GWK60_L10527"/>
<dbReference type="GO" id="GO:0042171">
    <property type="term" value="F:lysophosphatidic acid acyltransferase activity"/>
    <property type="evidence" value="ECO:0007669"/>
    <property type="project" value="TreeGrafter"/>
</dbReference>
<dbReference type="Pfam" id="PF00561">
    <property type="entry name" value="Abhydrolase_1"/>
    <property type="match status" value="1"/>
</dbReference>
<dbReference type="InterPro" id="IPR029058">
    <property type="entry name" value="AB_hydrolase_fold"/>
</dbReference>
<accession>A0A0W0ENM4</accession>
<evidence type="ECO:0000313" key="5">
    <source>
        <dbReference type="Proteomes" id="UP000054886"/>
    </source>
</evidence>
<protein>
    <submittedName>
        <fullName evidence="4">Cardiolipin-specific deacylase 1, mitochondrial</fullName>
    </submittedName>
</protein>
<comment type="similarity">
    <text evidence="1">Belongs to the peptidase S33 family. ABHD4/ABHD5 subfamily.</text>
</comment>
<proteinExistence type="inferred from homology"/>
<dbReference type="GO" id="GO:0004623">
    <property type="term" value="F:phospholipase A2 activity"/>
    <property type="evidence" value="ECO:0007669"/>
    <property type="project" value="EnsemblFungi"/>
</dbReference>
<dbReference type="Proteomes" id="UP000054886">
    <property type="component" value="Unassembled WGS sequence"/>
</dbReference>
<organism evidence="4 5">
    <name type="scientific">Candida glabrata</name>
    <name type="common">Yeast</name>
    <name type="synonym">Torulopsis glabrata</name>
    <dbReference type="NCBI Taxonomy" id="5478"/>
    <lineage>
        <taxon>Eukaryota</taxon>
        <taxon>Fungi</taxon>
        <taxon>Dikarya</taxon>
        <taxon>Ascomycota</taxon>
        <taxon>Saccharomycotina</taxon>
        <taxon>Saccharomycetes</taxon>
        <taxon>Saccharomycetales</taxon>
        <taxon>Saccharomycetaceae</taxon>
        <taxon>Nakaseomyces</taxon>
    </lineage>
</organism>
<dbReference type="EMBL" id="LLZZ01000132">
    <property type="protein sequence ID" value="KTB01142.1"/>
    <property type="molecule type" value="Genomic_DNA"/>
</dbReference>
<dbReference type="GO" id="GO:0035965">
    <property type="term" value="P:cardiolipin acyl-chain remodeling"/>
    <property type="evidence" value="ECO:0007669"/>
    <property type="project" value="EnsemblFungi"/>
</dbReference>
<evidence type="ECO:0000256" key="1">
    <source>
        <dbReference type="ARBA" id="ARBA00038097"/>
    </source>
</evidence>
<evidence type="ECO:0000259" key="2">
    <source>
        <dbReference type="Pfam" id="PF00561"/>
    </source>
</evidence>
<dbReference type="PANTHER" id="PTHR42886:SF29">
    <property type="entry name" value="PUMMELIG, ISOFORM A"/>
    <property type="match status" value="1"/>
</dbReference>
<dbReference type="VEuPathDB" id="FungiDB:GVI51_L04521"/>
<gene>
    <name evidence="3" type="ORF">AO440_004636</name>
    <name evidence="4" type="ORF">AO440_004950</name>
</gene>
<name>A0A0W0ENM4_CANGB</name>
<dbReference type="GO" id="GO:0005743">
    <property type="term" value="C:mitochondrial inner membrane"/>
    <property type="evidence" value="ECO:0007669"/>
    <property type="project" value="EnsemblFungi"/>
</dbReference>
<dbReference type="InterPro" id="IPR000073">
    <property type="entry name" value="AB_hydrolase_1"/>
</dbReference>
<dbReference type="VEuPathDB" id="FungiDB:CAGL0L04686g"/>
<dbReference type="SUPFAM" id="SSF53474">
    <property type="entry name" value="alpha/beta-Hydrolases"/>
    <property type="match status" value="1"/>
</dbReference>